<dbReference type="AlphaFoldDB" id="A0A2A9M2G6"/>
<comment type="similarity">
    <text evidence="1">Belongs to the beta-catenin family.</text>
</comment>
<protein>
    <submittedName>
        <fullName evidence="3">Armadillo/beta-catenin family repeat-containing protein</fullName>
    </submittedName>
</protein>
<comment type="caution">
    <text evidence="3">The sequence shown here is derived from an EMBL/GenBank/DDBJ whole genome shotgun (WGS) entry which is preliminary data.</text>
</comment>
<evidence type="ECO:0000256" key="2">
    <source>
        <dbReference type="ARBA" id="ARBA00022737"/>
    </source>
</evidence>
<dbReference type="InterPro" id="IPR045156">
    <property type="entry name" value="Vac8"/>
</dbReference>
<keyword evidence="4" id="KW-1185">Reference proteome</keyword>
<dbReference type="GO" id="GO:0043495">
    <property type="term" value="F:protein-membrane adaptor activity"/>
    <property type="evidence" value="ECO:0007669"/>
    <property type="project" value="InterPro"/>
</dbReference>
<keyword evidence="2" id="KW-0677">Repeat</keyword>
<dbReference type="VEuPathDB" id="ToxoDB:BESB_020900"/>
<accession>A0A2A9M2G6</accession>
<dbReference type="KEGG" id="bbes:BESB_020900"/>
<reference evidence="3 4" key="1">
    <citation type="submission" date="2017-09" db="EMBL/GenBank/DDBJ databases">
        <title>Genome sequencing of Besnoitia besnoiti strain Bb-Ger1.</title>
        <authorList>
            <person name="Schares G."/>
            <person name="Venepally P."/>
            <person name="Lorenzi H.A."/>
        </authorList>
    </citation>
    <scope>NUCLEOTIDE SEQUENCE [LARGE SCALE GENOMIC DNA]</scope>
    <source>
        <strain evidence="3 4">Bb-Ger1</strain>
    </source>
</reference>
<dbReference type="EMBL" id="NWUJ01000012">
    <property type="protein sequence ID" value="PFH32149.1"/>
    <property type="molecule type" value="Genomic_DNA"/>
</dbReference>
<evidence type="ECO:0000313" key="3">
    <source>
        <dbReference type="EMBL" id="PFH32149.1"/>
    </source>
</evidence>
<name>A0A2A9M2G6_BESBE</name>
<dbReference type="OrthoDB" id="329389at2759"/>
<sequence>MAAEDFVPTLCDIALKGGSKDVQRVAAGVLSTTVVRPTCRDIVFTGSSLQDVLRVVLDSKMPEVYTQVLWAISYFPLGDEFVLPLLENHVIERMKQMLTEDHVGVQTQARATIVQLSANKQLRNRFIELGFLPLLVARTSTHDLSCCEASILAMQTLSDSPILSASLLDFGVELKLQEILHECLQHESKLLSISSAAGSRTSLKDETESGPFCATPLSAPSDDIRHCSSPHTVQEIPRELEAARSAALGLLCQLSNHAVQEQLAMLDDATVTMVINCIAGARIRAIEEKRSAALLLRLWAGVERTRKLLLSHGVIAVLLQLILSTEEPTVMHQLAWSIGNIALGESSTQVETQLAEAGAVDALLYYTTSMHEEVRRRAQWALGMLDEETLKYNAILASRSSEALGLPELLRRQRELLRRRWQCKNDRAAQASSDSAPKLQTQQVLPAAPCSRMNHLAGAEPEGAADDVCRVDVDFARSEAGALENDGRLISHTGLRVRAKSDSIENLQGSVRHCSVCCSREAL</sequence>
<evidence type="ECO:0000313" key="4">
    <source>
        <dbReference type="Proteomes" id="UP000224006"/>
    </source>
</evidence>
<dbReference type="Gene3D" id="1.25.10.10">
    <property type="entry name" value="Leucine-rich Repeat Variant"/>
    <property type="match status" value="2"/>
</dbReference>
<dbReference type="InterPro" id="IPR011989">
    <property type="entry name" value="ARM-like"/>
</dbReference>
<dbReference type="PANTHER" id="PTHR47249:SF1">
    <property type="entry name" value="VACUOLAR PROTEIN 8"/>
    <property type="match status" value="1"/>
</dbReference>
<dbReference type="GO" id="GO:0071562">
    <property type="term" value="P:nucleus-vacuole junction assembly"/>
    <property type="evidence" value="ECO:0007669"/>
    <property type="project" value="InterPro"/>
</dbReference>
<dbReference type="Proteomes" id="UP000224006">
    <property type="component" value="Chromosome XI"/>
</dbReference>
<dbReference type="PANTHER" id="PTHR47249">
    <property type="entry name" value="VACUOLAR PROTEIN 8"/>
    <property type="match status" value="1"/>
</dbReference>
<dbReference type="InterPro" id="IPR016024">
    <property type="entry name" value="ARM-type_fold"/>
</dbReference>
<gene>
    <name evidence="3" type="ORF">BESB_020900</name>
</gene>
<proteinExistence type="inferred from homology"/>
<organism evidence="3 4">
    <name type="scientific">Besnoitia besnoiti</name>
    <name type="common">Apicomplexan protozoan</name>
    <dbReference type="NCBI Taxonomy" id="94643"/>
    <lineage>
        <taxon>Eukaryota</taxon>
        <taxon>Sar</taxon>
        <taxon>Alveolata</taxon>
        <taxon>Apicomplexa</taxon>
        <taxon>Conoidasida</taxon>
        <taxon>Coccidia</taxon>
        <taxon>Eucoccidiorida</taxon>
        <taxon>Eimeriorina</taxon>
        <taxon>Sarcocystidae</taxon>
        <taxon>Besnoitia</taxon>
    </lineage>
</organism>
<dbReference type="SUPFAM" id="SSF48371">
    <property type="entry name" value="ARM repeat"/>
    <property type="match status" value="1"/>
</dbReference>
<dbReference type="GeneID" id="40307151"/>
<evidence type="ECO:0000256" key="1">
    <source>
        <dbReference type="ARBA" id="ARBA00005462"/>
    </source>
</evidence>
<dbReference type="RefSeq" id="XP_029216158.1">
    <property type="nucleotide sequence ID" value="XM_029360799.1"/>
</dbReference>